<gene>
    <name evidence="2" type="ORF">GCM10023321_63340</name>
</gene>
<dbReference type="EMBL" id="BAABJP010000041">
    <property type="protein sequence ID" value="GAA5168773.1"/>
    <property type="molecule type" value="Genomic_DNA"/>
</dbReference>
<dbReference type="Proteomes" id="UP001428817">
    <property type="component" value="Unassembled WGS sequence"/>
</dbReference>
<accession>A0ABP9QWI7</accession>
<proteinExistence type="predicted"/>
<organism evidence="2 3">
    <name type="scientific">Pseudonocardia eucalypti</name>
    <dbReference type="NCBI Taxonomy" id="648755"/>
    <lineage>
        <taxon>Bacteria</taxon>
        <taxon>Bacillati</taxon>
        <taxon>Actinomycetota</taxon>
        <taxon>Actinomycetes</taxon>
        <taxon>Pseudonocardiales</taxon>
        <taxon>Pseudonocardiaceae</taxon>
        <taxon>Pseudonocardia</taxon>
    </lineage>
</organism>
<comment type="caution">
    <text evidence="2">The sequence shown here is derived from an EMBL/GenBank/DDBJ whole genome shotgun (WGS) entry which is preliminary data.</text>
</comment>
<evidence type="ECO:0000313" key="3">
    <source>
        <dbReference type="Proteomes" id="UP001428817"/>
    </source>
</evidence>
<dbReference type="SUPFAM" id="SSF55961">
    <property type="entry name" value="Bet v1-like"/>
    <property type="match status" value="1"/>
</dbReference>
<name>A0ABP9QWI7_9PSEU</name>
<protein>
    <submittedName>
        <fullName evidence="2">Uncharacterized protein</fullName>
    </submittedName>
</protein>
<feature type="region of interest" description="Disordered" evidence="1">
    <location>
        <begin position="26"/>
        <end position="54"/>
    </location>
</feature>
<evidence type="ECO:0000313" key="2">
    <source>
        <dbReference type="EMBL" id="GAA5168773.1"/>
    </source>
</evidence>
<sequence>MEWTGARYADKPTVQVRTWIEAPPERVWAVEDRTTRPRSGASGPPPREQGPAAS</sequence>
<reference evidence="3" key="1">
    <citation type="journal article" date="2019" name="Int. J. Syst. Evol. Microbiol.">
        <title>The Global Catalogue of Microorganisms (GCM) 10K type strain sequencing project: providing services to taxonomists for standard genome sequencing and annotation.</title>
        <authorList>
            <consortium name="The Broad Institute Genomics Platform"/>
            <consortium name="The Broad Institute Genome Sequencing Center for Infectious Disease"/>
            <person name="Wu L."/>
            <person name="Ma J."/>
        </authorList>
    </citation>
    <scope>NUCLEOTIDE SEQUENCE [LARGE SCALE GENOMIC DNA]</scope>
    <source>
        <strain evidence="3">JCM 18303</strain>
    </source>
</reference>
<keyword evidence="3" id="KW-1185">Reference proteome</keyword>
<evidence type="ECO:0000256" key="1">
    <source>
        <dbReference type="SAM" id="MobiDB-lite"/>
    </source>
</evidence>